<accession>A0AAD8PPP8</accession>
<dbReference type="RefSeq" id="XP_060409511.1">
    <property type="nucleotide sequence ID" value="XM_060555666.1"/>
</dbReference>
<feature type="non-terminal residue" evidence="2">
    <location>
        <position position="66"/>
    </location>
</feature>
<evidence type="ECO:0000256" key="1">
    <source>
        <dbReference type="SAM" id="SignalP"/>
    </source>
</evidence>
<name>A0AAD8PPP8_9PEZI</name>
<sequence>MFLGYTPVVFVGLMSLSQAFNLWPLVESEGLSNVLQIPTSCLSALNATVTCDQDLFQRTVNVDGLW</sequence>
<dbReference type="Proteomes" id="UP001230504">
    <property type="component" value="Unassembled WGS sequence"/>
</dbReference>
<comment type="caution">
    <text evidence="2">The sequence shown here is derived from an EMBL/GenBank/DDBJ whole genome shotgun (WGS) entry which is preliminary data.</text>
</comment>
<dbReference type="GeneID" id="85439906"/>
<organism evidence="2 3">
    <name type="scientific">Colletotrichum navitas</name>
    <dbReference type="NCBI Taxonomy" id="681940"/>
    <lineage>
        <taxon>Eukaryota</taxon>
        <taxon>Fungi</taxon>
        <taxon>Dikarya</taxon>
        <taxon>Ascomycota</taxon>
        <taxon>Pezizomycotina</taxon>
        <taxon>Sordariomycetes</taxon>
        <taxon>Hypocreomycetidae</taxon>
        <taxon>Glomerellales</taxon>
        <taxon>Glomerellaceae</taxon>
        <taxon>Colletotrichum</taxon>
        <taxon>Colletotrichum graminicola species complex</taxon>
    </lineage>
</organism>
<keyword evidence="1" id="KW-0732">Signal</keyword>
<evidence type="ECO:0000313" key="2">
    <source>
        <dbReference type="EMBL" id="KAK1573947.1"/>
    </source>
</evidence>
<dbReference type="EMBL" id="JAHLJV010000083">
    <property type="protein sequence ID" value="KAK1573947.1"/>
    <property type="molecule type" value="Genomic_DNA"/>
</dbReference>
<proteinExistence type="predicted"/>
<gene>
    <name evidence="2" type="ORF">LY79DRAFT_524818</name>
</gene>
<protein>
    <submittedName>
        <fullName evidence="2">Uncharacterized protein</fullName>
    </submittedName>
</protein>
<evidence type="ECO:0000313" key="3">
    <source>
        <dbReference type="Proteomes" id="UP001230504"/>
    </source>
</evidence>
<feature type="chain" id="PRO_5042216053" evidence="1">
    <location>
        <begin position="20"/>
        <end position="66"/>
    </location>
</feature>
<dbReference type="AlphaFoldDB" id="A0AAD8PPP8"/>
<reference evidence="2" key="1">
    <citation type="submission" date="2021-06" db="EMBL/GenBank/DDBJ databases">
        <title>Comparative genomics, transcriptomics and evolutionary studies reveal genomic signatures of adaptation to plant cell wall in hemibiotrophic fungi.</title>
        <authorList>
            <consortium name="DOE Joint Genome Institute"/>
            <person name="Baroncelli R."/>
            <person name="Diaz J.F."/>
            <person name="Benocci T."/>
            <person name="Peng M."/>
            <person name="Battaglia E."/>
            <person name="Haridas S."/>
            <person name="Andreopoulos W."/>
            <person name="Labutti K."/>
            <person name="Pangilinan J."/>
            <person name="Floch G.L."/>
            <person name="Makela M.R."/>
            <person name="Henrissat B."/>
            <person name="Grigoriev I.V."/>
            <person name="Crouch J.A."/>
            <person name="De Vries R.P."/>
            <person name="Sukno S.A."/>
            <person name="Thon M.R."/>
        </authorList>
    </citation>
    <scope>NUCLEOTIDE SEQUENCE</scope>
    <source>
        <strain evidence="2">CBS 125086</strain>
    </source>
</reference>
<keyword evidence="3" id="KW-1185">Reference proteome</keyword>
<feature type="signal peptide" evidence="1">
    <location>
        <begin position="1"/>
        <end position="19"/>
    </location>
</feature>